<dbReference type="EMBL" id="JBEOQB010000008">
    <property type="protein sequence ID" value="MEZ0454551.1"/>
    <property type="molecule type" value="Genomic_DNA"/>
</dbReference>
<dbReference type="EMBL" id="LR590484">
    <property type="protein sequence ID" value="VTR52034.1"/>
    <property type="molecule type" value="Genomic_DNA"/>
</dbReference>
<evidence type="ECO:0000313" key="3">
    <source>
        <dbReference type="Proteomes" id="UP000308196"/>
    </source>
</evidence>
<dbReference type="STRING" id="1123265.GCA_000686625_03584"/>
<gene>
    <name evidence="1" type="ORF">ABTW24_23375</name>
    <name evidence="2" type="ORF">NCTC11429_04484</name>
</gene>
<sequence>MTYSEKINFLSVTLRSFEVADFSLDILQGISLGDLLDISLEKDKVVSFRAAWVFETIVLKDSRLLEGLLPQFFGNIRMQKNWSCLRSYSKILMYLTADKNNVYPLSQDIEEELIEYAFQWMIDPKCPVAVLVNCLDILNNLSKKHSWIKEELLAQIHYFQQMKPSPALLSRTNRILKKATG</sequence>
<organism evidence="2 3">
    <name type="scientific">Sphingobacterium thalpophilum</name>
    <dbReference type="NCBI Taxonomy" id="259"/>
    <lineage>
        <taxon>Bacteria</taxon>
        <taxon>Pseudomonadati</taxon>
        <taxon>Bacteroidota</taxon>
        <taxon>Sphingobacteriia</taxon>
        <taxon>Sphingobacteriales</taxon>
        <taxon>Sphingobacteriaceae</taxon>
        <taxon>Sphingobacterium</taxon>
    </lineage>
</organism>
<dbReference type="AlphaFoldDB" id="A0A4U9W1U1"/>
<proteinExistence type="predicted"/>
<dbReference type="Proteomes" id="UP000308196">
    <property type="component" value="Chromosome"/>
</dbReference>
<accession>A0A4U9W1U1</accession>
<dbReference type="KEGG" id="stha:NCTC11429_04484"/>
<dbReference type="RefSeq" id="WP_051606973.1">
    <property type="nucleotide sequence ID" value="NZ_CP141191.1"/>
</dbReference>
<reference evidence="2 3" key="1">
    <citation type="submission" date="2019-05" db="EMBL/GenBank/DDBJ databases">
        <authorList>
            <consortium name="Pathogen Informatics"/>
        </authorList>
    </citation>
    <scope>NUCLEOTIDE SEQUENCE [LARGE SCALE GENOMIC DNA]</scope>
    <source>
        <strain evidence="2 3">NCTC11429</strain>
    </source>
</reference>
<evidence type="ECO:0000313" key="2">
    <source>
        <dbReference type="EMBL" id="VTR52034.1"/>
    </source>
</evidence>
<evidence type="ECO:0000313" key="4">
    <source>
        <dbReference type="Proteomes" id="UP001566204"/>
    </source>
</evidence>
<reference evidence="1 4" key="2">
    <citation type="submission" date="2024-06" db="EMBL/GenBank/DDBJ databases">
        <title>Soil Sphingobacterium thalpophilum.</title>
        <authorList>
            <person name="Yang J."/>
            <person name="Li J."/>
        </authorList>
    </citation>
    <scope>NUCLEOTIDE SEQUENCE [LARGE SCALE GENOMIC DNA]</scope>
    <source>
        <strain evidence="1 4">22g91tb</strain>
    </source>
</reference>
<dbReference type="Proteomes" id="UP001566204">
    <property type="component" value="Unassembled WGS sequence"/>
</dbReference>
<keyword evidence="4" id="KW-1185">Reference proteome</keyword>
<evidence type="ECO:0000313" key="1">
    <source>
        <dbReference type="EMBL" id="MEZ0454551.1"/>
    </source>
</evidence>
<name>A0A4U9W1U1_9SPHI</name>
<protein>
    <recommendedName>
        <fullName evidence="5">DNA alkylation repair enzyme</fullName>
    </recommendedName>
</protein>
<evidence type="ECO:0008006" key="5">
    <source>
        <dbReference type="Google" id="ProtNLM"/>
    </source>
</evidence>
<dbReference type="GeneID" id="78465067"/>